<comment type="caution">
    <text evidence="2">The sequence shown here is derived from an EMBL/GenBank/DDBJ whole genome shotgun (WGS) entry which is preliminary data.</text>
</comment>
<dbReference type="CDD" id="cd04221">
    <property type="entry name" value="MauL"/>
    <property type="match status" value="1"/>
</dbReference>
<dbReference type="InterPro" id="IPR034242">
    <property type="entry name" value="MauL"/>
</dbReference>
<feature type="signal peptide" evidence="1">
    <location>
        <begin position="1"/>
        <end position="18"/>
    </location>
</feature>
<reference evidence="3" key="1">
    <citation type="submission" date="2017-08" db="EMBL/GenBank/DDBJ databases">
        <title>A dynamic microbial community with high functional redundancy inhabits the cold, oxic subseafloor aquifer.</title>
        <authorList>
            <person name="Tully B.J."/>
            <person name="Wheat C.G."/>
            <person name="Glazer B.T."/>
            <person name="Huber J.A."/>
        </authorList>
    </citation>
    <scope>NUCLEOTIDE SEQUENCE [LARGE SCALE GENOMIC DNA]</scope>
</reference>
<dbReference type="Gene3D" id="2.60.40.420">
    <property type="entry name" value="Cupredoxins - blue copper proteins"/>
    <property type="match status" value="1"/>
</dbReference>
<evidence type="ECO:0000313" key="3">
    <source>
        <dbReference type="Proteomes" id="UP000228987"/>
    </source>
</evidence>
<protein>
    <submittedName>
        <fullName evidence="2">Methylamine utilization protein</fullName>
    </submittedName>
</protein>
<keyword evidence="1" id="KW-0732">Signal</keyword>
<dbReference type="Proteomes" id="UP000228987">
    <property type="component" value="Unassembled WGS sequence"/>
</dbReference>
<dbReference type="SUPFAM" id="SSF49503">
    <property type="entry name" value="Cupredoxins"/>
    <property type="match status" value="1"/>
</dbReference>
<proteinExistence type="predicted"/>
<sequence length="212" mass="23890">MKTLFLITALCFSPLVYAGSLTVSVHDQYGEPVYDAIVYIQTINGKIPESVPESSVVIDQRDEMYVPHVRATTIGSLVDFPNSDDVQHHVYSFSAAKTFELPLYLDVPAEPVLFDNPGLVVLGCNIHDHMRGYILVLDTPYFVEIEEGQGAIQNVPAGNLELRLWHPRLEIEIELTQQIPLGENESLSLAFDVQLLPERMVRRAPKRGKKRY</sequence>
<evidence type="ECO:0000313" key="2">
    <source>
        <dbReference type="EMBL" id="PCJ41462.1"/>
    </source>
</evidence>
<name>A0A2A5CCE5_9GAMM</name>
<gene>
    <name evidence="2" type="ORF">COA71_07845</name>
</gene>
<evidence type="ECO:0000256" key="1">
    <source>
        <dbReference type="SAM" id="SignalP"/>
    </source>
</evidence>
<accession>A0A2A5CCE5</accession>
<dbReference type="AlphaFoldDB" id="A0A2A5CCE5"/>
<feature type="chain" id="PRO_5013014901" evidence="1">
    <location>
        <begin position="19"/>
        <end position="212"/>
    </location>
</feature>
<dbReference type="InterPro" id="IPR008972">
    <property type="entry name" value="Cupredoxin"/>
</dbReference>
<organism evidence="2 3">
    <name type="scientific">SAR86 cluster bacterium</name>
    <dbReference type="NCBI Taxonomy" id="2030880"/>
    <lineage>
        <taxon>Bacteria</taxon>
        <taxon>Pseudomonadati</taxon>
        <taxon>Pseudomonadota</taxon>
        <taxon>Gammaproteobacteria</taxon>
        <taxon>SAR86 cluster</taxon>
    </lineage>
</organism>
<dbReference type="EMBL" id="NVWI01000005">
    <property type="protein sequence ID" value="PCJ41462.1"/>
    <property type="molecule type" value="Genomic_DNA"/>
</dbReference>